<feature type="compositionally biased region" description="Basic and acidic residues" evidence="1">
    <location>
        <begin position="88"/>
        <end position="102"/>
    </location>
</feature>
<evidence type="ECO:0000313" key="2">
    <source>
        <dbReference type="EMBL" id="CAB1458100.1"/>
    </source>
</evidence>
<evidence type="ECO:0000313" key="3">
    <source>
        <dbReference type="Proteomes" id="UP001153269"/>
    </source>
</evidence>
<dbReference type="EMBL" id="CADEAL010004371">
    <property type="protein sequence ID" value="CAB1458100.1"/>
    <property type="molecule type" value="Genomic_DNA"/>
</dbReference>
<accession>A0A9N7ZBD9</accession>
<reference evidence="2" key="1">
    <citation type="submission" date="2020-03" db="EMBL/GenBank/DDBJ databases">
        <authorList>
            <person name="Weist P."/>
        </authorList>
    </citation>
    <scope>NUCLEOTIDE SEQUENCE</scope>
</reference>
<proteinExistence type="predicted"/>
<organism evidence="2 3">
    <name type="scientific">Pleuronectes platessa</name>
    <name type="common">European plaice</name>
    <dbReference type="NCBI Taxonomy" id="8262"/>
    <lineage>
        <taxon>Eukaryota</taxon>
        <taxon>Metazoa</taxon>
        <taxon>Chordata</taxon>
        <taxon>Craniata</taxon>
        <taxon>Vertebrata</taxon>
        <taxon>Euteleostomi</taxon>
        <taxon>Actinopterygii</taxon>
        <taxon>Neopterygii</taxon>
        <taxon>Teleostei</taxon>
        <taxon>Neoteleostei</taxon>
        <taxon>Acanthomorphata</taxon>
        <taxon>Carangaria</taxon>
        <taxon>Pleuronectiformes</taxon>
        <taxon>Pleuronectoidei</taxon>
        <taxon>Pleuronectidae</taxon>
        <taxon>Pleuronectes</taxon>
    </lineage>
</organism>
<feature type="region of interest" description="Disordered" evidence="1">
    <location>
        <begin position="64"/>
        <end position="119"/>
    </location>
</feature>
<sequence length="177" mass="19769">MNQQHTEDSDITWKLCLLTNQSSSTKICCSVGNRPRHRESYRQGRLEPFISHPACVRGSLPRWRRRKGGALNPGSWSQVSRYRIPMSAERDRHPGDCEEPRTHQRHSPPDDPPSPAAKSKHLRCCSGRFSRISATLTAPCYCSTPPPTGNQETGSSAAAAGSNLTDSTHRLLPSYWF</sequence>
<name>A0A9N7ZBD9_PLEPL</name>
<protein>
    <submittedName>
        <fullName evidence="2">Uncharacterized protein</fullName>
    </submittedName>
</protein>
<dbReference type="AlphaFoldDB" id="A0A9N7ZBD9"/>
<comment type="caution">
    <text evidence="2">The sequence shown here is derived from an EMBL/GenBank/DDBJ whole genome shotgun (WGS) entry which is preliminary data.</text>
</comment>
<gene>
    <name evidence="2" type="ORF">PLEPLA_LOCUS45929</name>
</gene>
<evidence type="ECO:0000256" key="1">
    <source>
        <dbReference type="SAM" id="MobiDB-lite"/>
    </source>
</evidence>
<dbReference type="Proteomes" id="UP001153269">
    <property type="component" value="Unassembled WGS sequence"/>
</dbReference>
<keyword evidence="3" id="KW-1185">Reference proteome</keyword>